<proteinExistence type="predicted"/>
<dbReference type="Proteomes" id="UP000054323">
    <property type="component" value="Unassembled WGS sequence"/>
</dbReference>
<sequence length="61" mass="6384">MKISLLQVNTVVGDLAGNADRIAAGVGEAARCRPDLIVTPELSLPGCPPRDLLLDKGFIGR</sequence>
<feature type="domain" description="CN hydrolase" evidence="1">
    <location>
        <begin position="1"/>
        <end position="61"/>
    </location>
</feature>
<evidence type="ECO:0000259" key="1">
    <source>
        <dbReference type="PROSITE" id="PS50263"/>
    </source>
</evidence>
<dbReference type="Pfam" id="PF00795">
    <property type="entry name" value="CN_hydrolase"/>
    <property type="match status" value="1"/>
</dbReference>
<accession>A0A101GNQ0</accession>
<reference evidence="3" key="1">
    <citation type="journal article" date="2015" name="MBio">
        <title>Genome-Resolved Metagenomic Analysis Reveals Roles for Candidate Phyla and Other Microbial Community Members in Biogeochemical Transformations in Oil Reservoirs.</title>
        <authorList>
            <person name="Hu P."/>
            <person name="Tom L."/>
            <person name="Singh A."/>
            <person name="Thomas B.C."/>
            <person name="Baker B.J."/>
            <person name="Piceno Y.M."/>
            <person name="Andersen G.L."/>
            <person name="Banfield J.F."/>
        </authorList>
    </citation>
    <scope>NUCLEOTIDE SEQUENCE [LARGE SCALE GENOMIC DNA]</scope>
</reference>
<keyword evidence="2" id="KW-0804">Transcription</keyword>
<dbReference type="EMBL" id="LGGD01000099">
    <property type="protein sequence ID" value="KUK61818.1"/>
    <property type="molecule type" value="Genomic_DNA"/>
</dbReference>
<evidence type="ECO:0000313" key="3">
    <source>
        <dbReference type="Proteomes" id="UP000054323"/>
    </source>
</evidence>
<dbReference type="InterPro" id="IPR003010">
    <property type="entry name" value="C-N_Hydrolase"/>
</dbReference>
<keyword evidence="2" id="KW-0240">DNA-directed RNA polymerase</keyword>
<comment type="caution">
    <text evidence="2">The sequence shown here is derived from an EMBL/GenBank/DDBJ whole genome shotgun (WGS) entry which is preliminary data.</text>
</comment>
<dbReference type="Gene3D" id="3.60.110.10">
    <property type="entry name" value="Carbon-nitrogen hydrolase"/>
    <property type="match status" value="1"/>
</dbReference>
<gene>
    <name evidence="2" type="ORF">XD82_0934</name>
</gene>
<dbReference type="AlphaFoldDB" id="A0A101GNQ0"/>
<organism evidence="2 3">
    <name type="scientific">Methanoculleus marisnigri</name>
    <dbReference type="NCBI Taxonomy" id="2198"/>
    <lineage>
        <taxon>Archaea</taxon>
        <taxon>Methanobacteriati</taxon>
        <taxon>Methanobacteriota</taxon>
        <taxon>Stenosarchaea group</taxon>
        <taxon>Methanomicrobia</taxon>
        <taxon>Methanomicrobiales</taxon>
        <taxon>Methanomicrobiaceae</taxon>
        <taxon>Methanoculleus</taxon>
    </lineage>
</organism>
<dbReference type="PROSITE" id="PS50263">
    <property type="entry name" value="CN_HYDROLASE"/>
    <property type="match status" value="1"/>
</dbReference>
<dbReference type="GO" id="GO:0000428">
    <property type="term" value="C:DNA-directed RNA polymerase complex"/>
    <property type="evidence" value="ECO:0007669"/>
    <property type="project" value="UniProtKB-KW"/>
</dbReference>
<name>A0A101GNQ0_9EURY</name>
<dbReference type="SUPFAM" id="SSF56317">
    <property type="entry name" value="Carbon-nitrogen hydrolase"/>
    <property type="match status" value="1"/>
</dbReference>
<dbReference type="InterPro" id="IPR036526">
    <property type="entry name" value="C-N_Hydrolase_sf"/>
</dbReference>
<feature type="non-terminal residue" evidence="2">
    <location>
        <position position="61"/>
    </location>
</feature>
<evidence type="ECO:0000313" key="2">
    <source>
        <dbReference type="EMBL" id="KUK61818.1"/>
    </source>
</evidence>
<protein>
    <submittedName>
        <fullName evidence="2">DNA-directed RNA polymerase, subunit H</fullName>
    </submittedName>
</protein>